<dbReference type="FunFam" id="1.10.150.380:FF:000001">
    <property type="entry name" value="Aspartyl/glutamyl-tRNA(Asn/Gln) amidotransferase subunit B"/>
    <property type="match status" value="1"/>
</dbReference>
<dbReference type="SUPFAM" id="SSF55931">
    <property type="entry name" value="Glutamine synthetase/guanido kinase"/>
    <property type="match status" value="1"/>
</dbReference>
<organism evidence="13 14">
    <name type="scientific">Pseudolactococcus piscium</name>
    <dbReference type="NCBI Taxonomy" id="1364"/>
    <lineage>
        <taxon>Bacteria</taxon>
        <taxon>Bacillati</taxon>
        <taxon>Bacillota</taxon>
        <taxon>Bacilli</taxon>
        <taxon>Lactobacillales</taxon>
        <taxon>Streptococcaceae</taxon>
        <taxon>Pseudolactococcus</taxon>
    </lineage>
</organism>
<dbReference type="GO" id="GO:0050566">
    <property type="term" value="F:asparaginyl-tRNA synthase (glutamine-hydrolyzing) activity"/>
    <property type="evidence" value="ECO:0007669"/>
    <property type="project" value="RHEA"/>
</dbReference>
<dbReference type="InterPro" id="IPR014746">
    <property type="entry name" value="Gln_synth/guanido_kin_cat_dom"/>
</dbReference>
<dbReference type="Gene3D" id="1.10.10.410">
    <property type="match status" value="1"/>
</dbReference>
<evidence type="ECO:0000256" key="11">
    <source>
        <dbReference type="HAMAP-Rule" id="MF_00121"/>
    </source>
</evidence>
<dbReference type="FunFam" id="1.10.10.410:FF:000001">
    <property type="entry name" value="Aspartyl/glutamyl-tRNA(Asn/Gln) amidotransferase subunit B"/>
    <property type="match status" value="1"/>
</dbReference>
<keyword evidence="13" id="KW-0808">Transferase</keyword>
<gene>
    <name evidence="11" type="primary">gatB</name>
    <name evidence="13" type="ORF">RU86_GL001242</name>
</gene>
<keyword evidence="6 11" id="KW-0067">ATP-binding</keyword>
<keyword evidence="14" id="KW-1185">Reference proteome</keyword>
<comment type="function">
    <text evidence="8 11">Allows the formation of correctly charged Asn-tRNA(Asn) or Gln-tRNA(Gln) through the transamidation of misacylated Asp-tRNA(Asn) or Glu-tRNA(Gln) in organisms which lack either or both of asparaginyl-tRNA or glutaminyl-tRNA synthetases. The reaction takes place in the presence of glutamine and ATP through an activated phospho-Asp-tRNA(Asn) or phospho-Glu-tRNA(Gln).</text>
</comment>
<dbReference type="EC" id="6.3.5.-" evidence="11"/>
<dbReference type="InterPro" id="IPR004413">
    <property type="entry name" value="GatB"/>
</dbReference>
<dbReference type="SUPFAM" id="SSF89095">
    <property type="entry name" value="GatB/YqeY motif"/>
    <property type="match status" value="1"/>
</dbReference>
<dbReference type="InterPro" id="IPR023168">
    <property type="entry name" value="GatB_Yqey_C_2"/>
</dbReference>
<comment type="catalytic activity">
    <reaction evidence="10 11">
        <text>L-glutamyl-tRNA(Gln) + L-glutamine + ATP + H2O = L-glutaminyl-tRNA(Gln) + L-glutamate + ADP + phosphate + H(+)</text>
        <dbReference type="Rhea" id="RHEA:17521"/>
        <dbReference type="Rhea" id="RHEA-COMP:9681"/>
        <dbReference type="Rhea" id="RHEA-COMP:9684"/>
        <dbReference type="ChEBI" id="CHEBI:15377"/>
        <dbReference type="ChEBI" id="CHEBI:15378"/>
        <dbReference type="ChEBI" id="CHEBI:29985"/>
        <dbReference type="ChEBI" id="CHEBI:30616"/>
        <dbReference type="ChEBI" id="CHEBI:43474"/>
        <dbReference type="ChEBI" id="CHEBI:58359"/>
        <dbReference type="ChEBI" id="CHEBI:78520"/>
        <dbReference type="ChEBI" id="CHEBI:78521"/>
        <dbReference type="ChEBI" id="CHEBI:456216"/>
    </reaction>
</comment>
<dbReference type="GO" id="GO:0005524">
    <property type="term" value="F:ATP binding"/>
    <property type="evidence" value="ECO:0007669"/>
    <property type="project" value="UniProtKB-KW"/>
</dbReference>
<evidence type="ECO:0000256" key="9">
    <source>
        <dbReference type="ARBA" id="ARBA00047380"/>
    </source>
</evidence>
<comment type="subunit">
    <text evidence="2 11">Heterotrimer of A, B and C subunits.</text>
</comment>
<dbReference type="EMBL" id="JXJW01000021">
    <property type="protein sequence ID" value="PCS05145.1"/>
    <property type="molecule type" value="Genomic_DNA"/>
</dbReference>
<dbReference type="InterPro" id="IPR018027">
    <property type="entry name" value="Asn/Gln_amidotransferase"/>
</dbReference>
<dbReference type="PANTHER" id="PTHR11659:SF0">
    <property type="entry name" value="GLUTAMYL-TRNA(GLN) AMIDOTRANSFERASE SUBUNIT B, MITOCHONDRIAL"/>
    <property type="match status" value="1"/>
</dbReference>
<feature type="domain" description="Asn/Gln amidotransferase" evidence="12">
    <location>
        <begin position="327"/>
        <end position="474"/>
    </location>
</feature>
<dbReference type="NCBIfam" id="TIGR00133">
    <property type="entry name" value="gatB"/>
    <property type="match status" value="1"/>
</dbReference>
<dbReference type="Proteomes" id="UP000218282">
    <property type="component" value="Unassembled WGS sequence"/>
</dbReference>
<dbReference type="HAMAP" id="MF_00121">
    <property type="entry name" value="GatB"/>
    <property type="match status" value="1"/>
</dbReference>
<evidence type="ECO:0000256" key="10">
    <source>
        <dbReference type="ARBA" id="ARBA00047913"/>
    </source>
</evidence>
<keyword evidence="5 11" id="KW-0547">Nucleotide-binding</keyword>
<dbReference type="GO" id="GO:0070681">
    <property type="term" value="P:glutaminyl-tRNAGln biosynthesis via transamidation"/>
    <property type="evidence" value="ECO:0007669"/>
    <property type="project" value="TreeGrafter"/>
</dbReference>
<dbReference type="NCBIfam" id="NF004012">
    <property type="entry name" value="PRK05477.1-2"/>
    <property type="match status" value="1"/>
</dbReference>
<dbReference type="InterPro" id="IPR006075">
    <property type="entry name" value="Asn/Gln-tRNA_Trfase_suB/E_cat"/>
</dbReference>
<sequence length="476" mass="52803">MNFETVIGLEVHVELNTNSKIFSPAPAHFGAGPNANTNIVDWSFPGVLPVMNKGVIESGIKASLALNMAIHQDMHFDRKNYFYPDNPKAYQISQFDEPIGYNGTIEIELEDGTKKTLRIERAHLEEDAGKNTHGTDGYSYVDLNRQGVPLIEIVSEADMRSPEEAYAYLTAIKEIIQYTGISDVKMEEGSMRCDANISLRPYGQEEFGTKTELKNLNSFNFVRKGLEYEVARQAKVLRSGGVIQQETRRYDEKTGETTLMRVKEGSSDYRYFPEPDLPRFEISDEWIDEVRQTLPEFPKARRARYIAELDLSDYDAAQLTASKETADFFEAAIAAGADAKLASNWLQGEVAQYLNAEGKKLSEIGLTPENLTEMIQLISDGTISSKIAKKVFVELAKNGGSADAFVKKAGLIQISDPAVLIPIISDVLAKNEKAVTDYKGGNKNSAKALIGQLMKATKGQANPQVVQELLYAELDK</sequence>
<evidence type="ECO:0000256" key="4">
    <source>
        <dbReference type="ARBA" id="ARBA00022598"/>
    </source>
</evidence>
<proteinExistence type="inferred from homology"/>
<dbReference type="AlphaFoldDB" id="A0A2A5RVA3"/>
<evidence type="ECO:0000256" key="1">
    <source>
        <dbReference type="ARBA" id="ARBA00005306"/>
    </source>
</evidence>
<evidence type="ECO:0000259" key="12">
    <source>
        <dbReference type="SMART" id="SM00845"/>
    </source>
</evidence>
<keyword evidence="4 11" id="KW-0436">Ligase</keyword>
<evidence type="ECO:0000256" key="5">
    <source>
        <dbReference type="ARBA" id="ARBA00022741"/>
    </source>
</evidence>
<evidence type="ECO:0000256" key="7">
    <source>
        <dbReference type="ARBA" id="ARBA00022917"/>
    </source>
</evidence>
<dbReference type="SMART" id="SM00845">
    <property type="entry name" value="GatB_Yqey"/>
    <property type="match status" value="1"/>
</dbReference>
<accession>A0A2A5RVA3</accession>
<comment type="catalytic activity">
    <reaction evidence="9 11">
        <text>L-aspartyl-tRNA(Asn) + L-glutamine + ATP + H2O = L-asparaginyl-tRNA(Asn) + L-glutamate + ADP + phosphate + 2 H(+)</text>
        <dbReference type="Rhea" id="RHEA:14513"/>
        <dbReference type="Rhea" id="RHEA-COMP:9674"/>
        <dbReference type="Rhea" id="RHEA-COMP:9677"/>
        <dbReference type="ChEBI" id="CHEBI:15377"/>
        <dbReference type="ChEBI" id="CHEBI:15378"/>
        <dbReference type="ChEBI" id="CHEBI:29985"/>
        <dbReference type="ChEBI" id="CHEBI:30616"/>
        <dbReference type="ChEBI" id="CHEBI:43474"/>
        <dbReference type="ChEBI" id="CHEBI:58359"/>
        <dbReference type="ChEBI" id="CHEBI:78515"/>
        <dbReference type="ChEBI" id="CHEBI:78516"/>
        <dbReference type="ChEBI" id="CHEBI:456216"/>
    </reaction>
</comment>
<dbReference type="PANTHER" id="PTHR11659">
    <property type="entry name" value="GLUTAMYL-TRNA GLN AMIDOTRANSFERASE SUBUNIT B MITOCHONDRIAL AND PROKARYOTIC PET112-RELATED"/>
    <property type="match status" value="1"/>
</dbReference>
<dbReference type="InterPro" id="IPR017959">
    <property type="entry name" value="Asn/Gln-tRNA_amidoTrfase_suB/E"/>
</dbReference>
<evidence type="ECO:0000256" key="3">
    <source>
        <dbReference type="ARBA" id="ARBA00016923"/>
    </source>
</evidence>
<dbReference type="NCBIfam" id="NF004011">
    <property type="entry name" value="PRK05477.1-1"/>
    <property type="match status" value="1"/>
</dbReference>
<evidence type="ECO:0000256" key="8">
    <source>
        <dbReference type="ARBA" id="ARBA00024799"/>
    </source>
</evidence>
<comment type="similarity">
    <text evidence="1 11">Belongs to the GatB/GatE family. GatB subfamily.</text>
</comment>
<keyword evidence="7 11" id="KW-0648">Protein biosynthesis</keyword>
<dbReference type="GO" id="GO:0016740">
    <property type="term" value="F:transferase activity"/>
    <property type="evidence" value="ECO:0007669"/>
    <property type="project" value="UniProtKB-KW"/>
</dbReference>
<evidence type="ECO:0000256" key="2">
    <source>
        <dbReference type="ARBA" id="ARBA00011123"/>
    </source>
</evidence>
<dbReference type="Pfam" id="PF02637">
    <property type="entry name" value="GatB_Yqey"/>
    <property type="match status" value="1"/>
</dbReference>
<comment type="caution">
    <text evidence="13">The sequence shown here is derived from an EMBL/GenBank/DDBJ whole genome shotgun (WGS) entry which is preliminary data.</text>
</comment>
<evidence type="ECO:0000256" key="6">
    <source>
        <dbReference type="ARBA" id="ARBA00022840"/>
    </source>
</evidence>
<name>A0A2A5RVA3_9LACT</name>
<dbReference type="InterPro" id="IPR017958">
    <property type="entry name" value="Gln-tRNA_amidoTrfase_suB_CS"/>
</dbReference>
<evidence type="ECO:0000313" key="13">
    <source>
        <dbReference type="EMBL" id="PCS05145.1"/>
    </source>
</evidence>
<dbReference type="Gene3D" id="1.10.150.380">
    <property type="entry name" value="GatB domain, N-terminal subdomain"/>
    <property type="match status" value="1"/>
</dbReference>
<reference evidence="13 14" key="1">
    <citation type="submission" date="2014-12" db="EMBL/GenBank/DDBJ databases">
        <title>Draft genome sequences of 10 type strains of Lactococcus.</title>
        <authorList>
            <person name="Sun Z."/>
            <person name="Zhong Z."/>
            <person name="Liu W."/>
            <person name="Zhang W."/>
            <person name="Zhang H."/>
        </authorList>
    </citation>
    <scope>NUCLEOTIDE SEQUENCE [LARGE SCALE GENOMIC DNA]</scope>
    <source>
        <strain evidence="13 14">DSM 6634</strain>
    </source>
</reference>
<protein>
    <recommendedName>
        <fullName evidence="3 11">Aspartyl/glutamyl-tRNA(Asn/Gln) amidotransferase subunit B</fullName>
        <shortName evidence="11">Asp/Glu-ADT subunit B</shortName>
        <ecNumber evidence="11">6.3.5.-</ecNumber>
    </recommendedName>
</protein>
<dbReference type="RefSeq" id="WP_096815191.1">
    <property type="nucleotide sequence ID" value="NZ_JXJW01000021.1"/>
</dbReference>
<dbReference type="GO" id="GO:0006412">
    <property type="term" value="P:translation"/>
    <property type="evidence" value="ECO:0007669"/>
    <property type="project" value="UniProtKB-UniRule"/>
</dbReference>
<dbReference type="GO" id="GO:0050567">
    <property type="term" value="F:glutaminyl-tRNA synthase (glutamine-hydrolyzing) activity"/>
    <property type="evidence" value="ECO:0007669"/>
    <property type="project" value="UniProtKB-UniRule"/>
</dbReference>
<dbReference type="PROSITE" id="PS01234">
    <property type="entry name" value="GATB"/>
    <property type="match status" value="1"/>
</dbReference>
<dbReference type="InterPro" id="IPR003789">
    <property type="entry name" value="Asn/Gln_tRNA_amidoTrase-B-like"/>
</dbReference>
<dbReference type="Pfam" id="PF02934">
    <property type="entry name" value="GatB_N"/>
    <property type="match status" value="1"/>
</dbReference>
<dbReference type="InterPro" id="IPR042114">
    <property type="entry name" value="GatB_C_1"/>
</dbReference>
<dbReference type="NCBIfam" id="NF004014">
    <property type="entry name" value="PRK05477.1-4"/>
    <property type="match status" value="1"/>
</dbReference>
<evidence type="ECO:0000313" key="14">
    <source>
        <dbReference type="Proteomes" id="UP000218282"/>
    </source>
</evidence>